<feature type="transmembrane region" description="Helical" evidence="7">
    <location>
        <begin position="147"/>
        <end position="166"/>
    </location>
</feature>
<dbReference type="PANTHER" id="PTHR42865:SF7">
    <property type="entry name" value="PROTON_GLUTAMATE-ASPARTATE SYMPORTER"/>
    <property type="match status" value="1"/>
</dbReference>
<dbReference type="EMBL" id="BART01023540">
    <property type="protein sequence ID" value="GAG93754.1"/>
    <property type="molecule type" value="Genomic_DNA"/>
</dbReference>
<dbReference type="AlphaFoldDB" id="X1BCR4"/>
<evidence type="ECO:0000256" key="7">
    <source>
        <dbReference type="SAM" id="Phobius"/>
    </source>
</evidence>
<dbReference type="GO" id="GO:0015293">
    <property type="term" value="F:symporter activity"/>
    <property type="evidence" value="ECO:0007669"/>
    <property type="project" value="UniProtKB-KW"/>
</dbReference>
<comment type="caution">
    <text evidence="8">The sequence shown here is derived from an EMBL/GenBank/DDBJ whole genome shotgun (WGS) entry which is preliminary data.</text>
</comment>
<dbReference type="PRINTS" id="PR00173">
    <property type="entry name" value="EDTRNSPORT"/>
</dbReference>
<feature type="non-terminal residue" evidence="8">
    <location>
        <position position="250"/>
    </location>
</feature>
<accession>X1BCR4</accession>
<keyword evidence="3" id="KW-1003">Cell membrane</keyword>
<organism evidence="8">
    <name type="scientific">marine sediment metagenome</name>
    <dbReference type="NCBI Taxonomy" id="412755"/>
    <lineage>
        <taxon>unclassified sequences</taxon>
        <taxon>metagenomes</taxon>
        <taxon>ecological metagenomes</taxon>
    </lineage>
</organism>
<evidence type="ECO:0008006" key="9">
    <source>
        <dbReference type="Google" id="ProtNLM"/>
    </source>
</evidence>
<protein>
    <recommendedName>
        <fullName evidence="9">Dicarboxylate/amino acid:cation symporter</fullName>
    </recommendedName>
</protein>
<feature type="transmembrane region" description="Helical" evidence="7">
    <location>
        <begin position="186"/>
        <end position="207"/>
    </location>
</feature>
<dbReference type="InterPro" id="IPR036458">
    <property type="entry name" value="Na:dicarbo_symporter_sf"/>
</dbReference>
<dbReference type="GO" id="GO:0005886">
    <property type="term" value="C:plasma membrane"/>
    <property type="evidence" value="ECO:0007669"/>
    <property type="project" value="UniProtKB-SubCell"/>
</dbReference>
<dbReference type="PANTHER" id="PTHR42865">
    <property type="entry name" value="PROTON/GLUTAMATE-ASPARTATE SYMPORTER"/>
    <property type="match status" value="1"/>
</dbReference>
<evidence type="ECO:0000256" key="5">
    <source>
        <dbReference type="ARBA" id="ARBA00022989"/>
    </source>
</evidence>
<evidence type="ECO:0000256" key="2">
    <source>
        <dbReference type="ARBA" id="ARBA00022448"/>
    </source>
</evidence>
<feature type="transmembrane region" description="Helical" evidence="7">
    <location>
        <begin position="12"/>
        <end position="30"/>
    </location>
</feature>
<dbReference type="Gene3D" id="1.10.3860.10">
    <property type="entry name" value="Sodium:dicarboxylate symporter"/>
    <property type="match status" value="1"/>
</dbReference>
<sequence>MPSKSQKRLSLTHYIFIGFFSGIIAGWVFGESVLPFAEPMAEIFLRLLRMAIMPLIITSIISGVVSVGNAAGLGRLGLKTFGYYIVSSLMAILTGLVLVNAFRPGVGAGIGLEAAPESIAASEQGIGDLIIQIIPENPFSAMARGEVLPIIFFSILFGYFITRLRAKPKALMSDFFQAAFDTMMKLTFFVVWSAPLGVFGILARIVAKTGFDAFRSLGFYFLVVLLGLAFHAFVNLPLLLSLVARVNPLK</sequence>
<keyword evidence="2" id="KW-0813">Transport</keyword>
<gene>
    <name evidence="8" type="ORF">S01H4_42799</name>
</gene>
<feature type="transmembrane region" description="Helical" evidence="7">
    <location>
        <begin position="50"/>
        <end position="74"/>
    </location>
</feature>
<proteinExistence type="predicted"/>
<name>X1BCR4_9ZZZZ</name>
<feature type="transmembrane region" description="Helical" evidence="7">
    <location>
        <begin position="219"/>
        <end position="244"/>
    </location>
</feature>
<evidence type="ECO:0000256" key="3">
    <source>
        <dbReference type="ARBA" id="ARBA00022475"/>
    </source>
</evidence>
<reference evidence="8" key="1">
    <citation type="journal article" date="2014" name="Front. Microbiol.">
        <title>High frequency of phylogenetically diverse reductive dehalogenase-homologous genes in deep subseafloor sedimentary metagenomes.</title>
        <authorList>
            <person name="Kawai M."/>
            <person name="Futagami T."/>
            <person name="Toyoda A."/>
            <person name="Takaki Y."/>
            <person name="Nishi S."/>
            <person name="Hori S."/>
            <person name="Arai W."/>
            <person name="Tsubouchi T."/>
            <person name="Morono Y."/>
            <person name="Uchiyama I."/>
            <person name="Ito T."/>
            <person name="Fujiyama A."/>
            <person name="Inagaki F."/>
            <person name="Takami H."/>
        </authorList>
    </citation>
    <scope>NUCLEOTIDE SEQUENCE</scope>
    <source>
        <strain evidence="8">Expedition CK06-06</strain>
    </source>
</reference>
<dbReference type="Pfam" id="PF00375">
    <property type="entry name" value="SDF"/>
    <property type="match status" value="1"/>
</dbReference>
<evidence type="ECO:0000256" key="4">
    <source>
        <dbReference type="ARBA" id="ARBA00022692"/>
    </source>
</evidence>
<keyword evidence="5 7" id="KW-1133">Transmembrane helix</keyword>
<keyword evidence="6 7" id="KW-0472">Membrane</keyword>
<keyword evidence="4 7" id="KW-0812">Transmembrane</keyword>
<feature type="transmembrane region" description="Helical" evidence="7">
    <location>
        <begin position="81"/>
        <end position="102"/>
    </location>
</feature>
<evidence type="ECO:0000256" key="6">
    <source>
        <dbReference type="ARBA" id="ARBA00023136"/>
    </source>
</evidence>
<evidence type="ECO:0000313" key="8">
    <source>
        <dbReference type="EMBL" id="GAG93754.1"/>
    </source>
</evidence>
<evidence type="ECO:0000256" key="1">
    <source>
        <dbReference type="ARBA" id="ARBA00004651"/>
    </source>
</evidence>
<comment type="subcellular location">
    <subcellularLocation>
        <location evidence="1">Cell membrane</location>
        <topology evidence="1">Multi-pass membrane protein</topology>
    </subcellularLocation>
</comment>
<dbReference type="SUPFAM" id="SSF118215">
    <property type="entry name" value="Proton glutamate symport protein"/>
    <property type="match status" value="1"/>
</dbReference>
<dbReference type="InterPro" id="IPR001991">
    <property type="entry name" value="Na-dicarboxylate_symporter"/>
</dbReference>